<protein>
    <submittedName>
        <fullName evidence="1">Uncharacterized protein</fullName>
    </submittedName>
</protein>
<organism evidence="1 2">
    <name type="scientific">Pleurodeles waltl</name>
    <name type="common">Iberian ribbed newt</name>
    <dbReference type="NCBI Taxonomy" id="8319"/>
    <lineage>
        <taxon>Eukaryota</taxon>
        <taxon>Metazoa</taxon>
        <taxon>Chordata</taxon>
        <taxon>Craniata</taxon>
        <taxon>Vertebrata</taxon>
        <taxon>Euteleostomi</taxon>
        <taxon>Amphibia</taxon>
        <taxon>Batrachia</taxon>
        <taxon>Caudata</taxon>
        <taxon>Salamandroidea</taxon>
        <taxon>Salamandridae</taxon>
        <taxon>Pleurodelinae</taxon>
        <taxon>Pleurodeles</taxon>
    </lineage>
</organism>
<gene>
    <name evidence="1" type="ORF">NDU88_006405</name>
</gene>
<evidence type="ECO:0000313" key="1">
    <source>
        <dbReference type="EMBL" id="KAJ1174585.1"/>
    </source>
</evidence>
<evidence type="ECO:0000313" key="2">
    <source>
        <dbReference type="Proteomes" id="UP001066276"/>
    </source>
</evidence>
<dbReference type="Proteomes" id="UP001066276">
    <property type="component" value="Chromosome 4_1"/>
</dbReference>
<name>A0AAV7TE99_PLEWA</name>
<sequence>MSFGEALSYGAAPRFKEWCIPASSLVRHTAAGLKKTGKTDLFRQLIKLRDPPVRLAIISAYSFRNGALRDRLLSLQGAV</sequence>
<dbReference type="AlphaFoldDB" id="A0AAV7TE99"/>
<comment type="caution">
    <text evidence="1">The sequence shown here is derived from an EMBL/GenBank/DDBJ whole genome shotgun (WGS) entry which is preliminary data.</text>
</comment>
<accession>A0AAV7TE99</accession>
<proteinExistence type="predicted"/>
<reference evidence="1" key="1">
    <citation type="journal article" date="2022" name="bioRxiv">
        <title>Sequencing and chromosome-scale assembly of the giantPleurodeles waltlgenome.</title>
        <authorList>
            <person name="Brown T."/>
            <person name="Elewa A."/>
            <person name="Iarovenko S."/>
            <person name="Subramanian E."/>
            <person name="Araus A.J."/>
            <person name="Petzold A."/>
            <person name="Susuki M."/>
            <person name="Suzuki K.-i.T."/>
            <person name="Hayashi T."/>
            <person name="Toyoda A."/>
            <person name="Oliveira C."/>
            <person name="Osipova E."/>
            <person name="Leigh N.D."/>
            <person name="Simon A."/>
            <person name="Yun M.H."/>
        </authorList>
    </citation>
    <scope>NUCLEOTIDE SEQUENCE</scope>
    <source>
        <strain evidence="1">20211129_DDA</strain>
        <tissue evidence="1">Liver</tissue>
    </source>
</reference>
<keyword evidence="2" id="KW-1185">Reference proteome</keyword>
<dbReference type="EMBL" id="JANPWB010000007">
    <property type="protein sequence ID" value="KAJ1174585.1"/>
    <property type="molecule type" value="Genomic_DNA"/>
</dbReference>